<reference evidence="7" key="2">
    <citation type="submission" date="2020-09" db="EMBL/GenBank/DDBJ databases">
        <authorList>
            <person name="Sun Q."/>
            <person name="Zhou Y."/>
        </authorList>
    </citation>
    <scope>NUCLEOTIDE SEQUENCE</scope>
    <source>
        <strain evidence="7">CGMCC 1.16134</strain>
    </source>
</reference>
<keyword evidence="4 6" id="KW-1133">Transmembrane helix</keyword>
<dbReference type="GO" id="GO:0005886">
    <property type="term" value="C:plasma membrane"/>
    <property type="evidence" value="ECO:0007669"/>
    <property type="project" value="UniProtKB-SubCell"/>
</dbReference>
<dbReference type="RefSeq" id="WP_229695921.1">
    <property type="nucleotide sequence ID" value="NZ_BMKR01000002.1"/>
</dbReference>
<comment type="caution">
    <text evidence="7">The sequence shown here is derived from an EMBL/GenBank/DDBJ whole genome shotgun (WGS) entry which is preliminary data.</text>
</comment>
<evidence type="ECO:0000256" key="2">
    <source>
        <dbReference type="ARBA" id="ARBA00022475"/>
    </source>
</evidence>
<evidence type="ECO:0008006" key="9">
    <source>
        <dbReference type="Google" id="ProtNLM"/>
    </source>
</evidence>
<feature type="transmembrane region" description="Helical" evidence="6">
    <location>
        <begin position="27"/>
        <end position="46"/>
    </location>
</feature>
<evidence type="ECO:0000256" key="1">
    <source>
        <dbReference type="ARBA" id="ARBA00004651"/>
    </source>
</evidence>
<sequence>MACGKFVIRNAEAVVTAYQFGNGLTNLISPTGGVLLAGLAIARINFGQWLKVILKLFPILWLVAAIFAAISSTVGI</sequence>
<keyword evidence="3 6" id="KW-0812">Transmembrane</keyword>
<keyword evidence="2" id="KW-1003">Cell membrane</keyword>
<dbReference type="AlphaFoldDB" id="A0A917C0E5"/>
<evidence type="ECO:0000256" key="5">
    <source>
        <dbReference type="ARBA" id="ARBA00023136"/>
    </source>
</evidence>
<proteinExistence type="predicted"/>
<keyword evidence="5 6" id="KW-0472">Membrane</keyword>
<accession>A0A917C0E5</accession>
<comment type="subcellular location">
    <subcellularLocation>
        <location evidence="1">Cell membrane</location>
        <topology evidence="1">Multi-pass membrane protein</topology>
    </subcellularLocation>
</comment>
<dbReference type="InterPro" id="IPR018385">
    <property type="entry name" value="C4_dicarb_anaerob_car-like"/>
</dbReference>
<dbReference type="EMBL" id="BMKR01000002">
    <property type="protein sequence ID" value="GGF61991.1"/>
    <property type="molecule type" value="Genomic_DNA"/>
</dbReference>
<dbReference type="Proteomes" id="UP000637643">
    <property type="component" value="Unassembled WGS sequence"/>
</dbReference>
<feature type="transmembrane region" description="Helical" evidence="6">
    <location>
        <begin position="53"/>
        <end position="74"/>
    </location>
</feature>
<evidence type="ECO:0000256" key="4">
    <source>
        <dbReference type="ARBA" id="ARBA00022989"/>
    </source>
</evidence>
<evidence type="ECO:0000256" key="3">
    <source>
        <dbReference type="ARBA" id="ARBA00022692"/>
    </source>
</evidence>
<protein>
    <recommendedName>
        <fullName evidence="9">YfcC family protein</fullName>
    </recommendedName>
</protein>
<keyword evidence="8" id="KW-1185">Reference proteome</keyword>
<gene>
    <name evidence="7" type="ORF">GCM10010912_03930</name>
</gene>
<evidence type="ECO:0000313" key="7">
    <source>
        <dbReference type="EMBL" id="GGF61991.1"/>
    </source>
</evidence>
<evidence type="ECO:0000313" key="8">
    <source>
        <dbReference type="Proteomes" id="UP000637643"/>
    </source>
</evidence>
<reference evidence="7" key="1">
    <citation type="journal article" date="2014" name="Int. J. Syst. Evol. Microbiol.">
        <title>Complete genome sequence of Corynebacterium casei LMG S-19264T (=DSM 44701T), isolated from a smear-ripened cheese.</title>
        <authorList>
            <consortium name="US DOE Joint Genome Institute (JGI-PGF)"/>
            <person name="Walter F."/>
            <person name="Albersmeier A."/>
            <person name="Kalinowski J."/>
            <person name="Ruckert C."/>
        </authorList>
    </citation>
    <scope>NUCLEOTIDE SEQUENCE</scope>
    <source>
        <strain evidence="7">CGMCC 1.16134</strain>
    </source>
</reference>
<name>A0A917C0E5_9BACL</name>
<evidence type="ECO:0000256" key="6">
    <source>
        <dbReference type="SAM" id="Phobius"/>
    </source>
</evidence>
<dbReference type="Pfam" id="PF03606">
    <property type="entry name" value="DcuC"/>
    <property type="match status" value="1"/>
</dbReference>
<organism evidence="7 8">
    <name type="scientific">Paenibacillus albidus</name>
    <dbReference type="NCBI Taxonomy" id="2041023"/>
    <lineage>
        <taxon>Bacteria</taxon>
        <taxon>Bacillati</taxon>
        <taxon>Bacillota</taxon>
        <taxon>Bacilli</taxon>
        <taxon>Bacillales</taxon>
        <taxon>Paenibacillaceae</taxon>
        <taxon>Paenibacillus</taxon>
    </lineage>
</organism>